<feature type="domain" description="HTH hxlR-type" evidence="5">
    <location>
        <begin position="29"/>
        <end position="135"/>
    </location>
</feature>
<evidence type="ECO:0000313" key="7">
    <source>
        <dbReference type="Proteomes" id="UP001518140"/>
    </source>
</evidence>
<evidence type="ECO:0000313" key="6">
    <source>
        <dbReference type="EMBL" id="NGO47053.1"/>
    </source>
</evidence>
<dbReference type="RefSeq" id="WP_165343575.1">
    <property type="nucleotide sequence ID" value="NZ_JAAKZX010000159.1"/>
</dbReference>
<protein>
    <submittedName>
        <fullName evidence="6">Helix-turn-helix transcriptional regulator</fullName>
    </submittedName>
</protein>
<evidence type="ECO:0000256" key="4">
    <source>
        <dbReference type="SAM" id="MobiDB-lite"/>
    </source>
</evidence>
<evidence type="ECO:0000256" key="3">
    <source>
        <dbReference type="ARBA" id="ARBA00023163"/>
    </source>
</evidence>
<dbReference type="InterPro" id="IPR036388">
    <property type="entry name" value="WH-like_DNA-bd_sf"/>
</dbReference>
<keyword evidence="2" id="KW-0238">DNA-binding</keyword>
<name>A0ABX0DYN0_9ACTN</name>
<feature type="region of interest" description="Disordered" evidence="4">
    <location>
        <begin position="1"/>
        <end position="33"/>
    </location>
</feature>
<feature type="compositionally biased region" description="Basic and acidic residues" evidence="4">
    <location>
        <begin position="1"/>
        <end position="13"/>
    </location>
</feature>
<evidence type="ECO:0000256" key="1">
    <source>
        <dbReference type="ARBA" id="ARBA00023015"/>
    </source>
</evidence>
<evidence type="ECO:0000256" key="2">
    <source>
        <dbReference type="ARBA" id="ARBA00023125"/>
    </source>
</evidence>
<dbReference type="InterPro" id="IPR036390">
    <property type="entry name" value="WH_DNA-bd_sf"/>
</dbReference>
<evidence type="ECO:0000259" key="5">
    <source>
        <dbReference type="PROSITE" id="PS51118"/>
    </source>
</evidence>
<dbReference type="EMBL" id="JAAKZX010000159">
    <property type="protein sequence ID" value="NGO47053.1"/>
    <property type="molecule type" value="Genomic_DNA"/>
</dbReference>
<accession>A0ABX0DYN0</accession>
<reference evidence="6 7" key="1">
    <citation type="submission" date="2020-02" db="EMBL/GenBank/DDBJ databases">
        <title>Whole-genome analyses of novel actinobacteria.</title>
        <authorList>
            <person name="Sahin N."/>
            <person name="Tokatli A."/>
        </authorList>
    </citation>
    <scope>NUCLEOTIDE SEQUENCE [LARGE SCALE GENOMIC DNA]</scope>
    <source>
        <strain evidence="6 7">YC419</strain>
    </source>
</reference>
<dbReference type="Pfam" id="PF01638">
    <property type="entry name" value="HxlR"/>
    <property type="match status" value="1"/>
</dbReference>
<dbReference type="PANTHER" id="PTHR33204:SF39">
    <property type="entry name" value="TRANSCRIPTIONAL REGULATORY PROTEIN"/>
    <property type="match status" value="1"/>
</dbReference>
<keyword evidence="1" id="KW-0805">Transcription regulation</keyword>
<proteinExistence type="predicted"/>
<dbReference type="PANTHER" id="PTHR33204">
    <property type="entry name" value="TRANSCRIPTIONAL REGULATOR, MARR FAMILY"/>
    <property type="match status" value="1"/>
</dbReference>
<dbReference type="PROSITE" id="PS51118">
    <property type="entry name" value="HTH_HXLR"/>
    <property type="match status" value="1"/>
</dbReference>
<keyword evidence="3" id="KW-0804">Transcription</keyword>
<comment type="caution">
    <text evidence="6">The sequence shown here is derived from an EMBL/GenBank/DDBJ whole genome shotgun (WGS) entry which is preliminary data.</text>
</comment>
<gene>
    <name evidence="6" type="ORF">G6048_34785</name>
</gene>
<dbReference type="Proteomes" id="UP001518140">
    <property type="component" value="Unassembled WGS sequence"/>
</dbReference>
<dbReference type="SUPFAM" id="SSF46785">
    <property type="entry name" value="Winged helix' DNA-binding domain"/>
    <property type="match status" value="1"/>
</dbReference>
<dbReference type="InterPro" id="IPR002577">
    <property type="entry name" value="HTH_HxlR"/>
</dbReference>
<sequence>MYAKHTTDPDRAAAPHPGDAWPADAPHPCESWPDNGRRFRETLDRIGDKWSVLVIGILSRGPLRFGALHQRVPGVSQRMLTLTLRHLERDGVVSRTVYAEVPPRVEYQLTPLGESLRTIVHALAQWVTDHHGEIERARHRYDAG</sequence>
<dbReference type="Gene3D" id="1.10.10.10">
    <property type="entry name" value="Winged helix-like DNA-binding domain superfamily/Winged helix DNA-binding domain"/>
    <property type="match status" value="1"/>
</dbReference>
<organism evidence="6 7">
    <name type="scientific">Streptomyces ureilyticus</name>
    <dbReference type="NCBI Taxonomy" id="1775131"/>
    <lineage>
        <taxon>Bacteria</taxon>
        <taxon>Bacillati</taxon>
        <taxon>Actinomycetota</taxon>
        <taxon>Actinomycetes</taxon>
        <taxon>Kitasatosporales</taxon>
        <taxon>Streptomycetaceae</taxon>
        <taxon>Streptomyces</taxon>
    </lineage>
</organism>
<keyword evidence="7" id="KW-1185">Reference proteome</keyword>